<name>A0A433RQA1_9BACL</name>
<feature type="domain" description="Glucosamine/galactosamine-6-phosphate isomerase" evidence="3">
    <location>
        <begin position="11"/>
        <end position="218"/>
    </location>
</feature>
<dbReference type="GO" id="GO:0005737">
    <property type="term" value="C:cytoplasm"/>
    <property type="evidence" value="ECO:0007669"/>
    <property type="project" value="TreeGrafter"/>
</dbReference>
<dbReference type="Gene3D" id="3.40.50.1360">
    <property type="match status" value="1"/>
</dbReference>
<reference evidence="4 5" key="1">
    <citation type="submission" date="2014-11" db="EMBL/GenBank/DDBJ databases">
        <title>Genome sequence and analysis of novel Kurthia sp.</title>
        <authorList>
            <person name="Lawson J.N."/>
            <person name="Gonzalez J.E."/>
            <person name="Rinauldi L."/>
            <person name="Xuan Z."/>
            <person name="Firman A."/>
            <person name="Shaddox L."/>
            <person name="Trudeau A."/>
            <person name="Shah S."/>
            <person name="Reiman D."/>
        </authorList>
    </citation>
    <scope>NUCLEOTIDE SEQUENCE [LARGE SCALE GENOMIC DNA]</scope>
    <source>
        <strain evidence="4 5">3B1D</strain>
    </source>
</reference>
<evidence type="ECO:0000256" key="1">
    <source>
        <dbReference type="ARBA" id="ARBA00022801"/>
    </source>
</evidence>
<evidence type="ECO:0000313" key="4">
    <source>
        <dbReference type="EMBL" id="RUS52601.1"/>
    </source>
</evidence>
<keyword evidence="1" id="KW-0378">Hydrolase</keyword>
<comment type="caution">
    <text evidence="4">The sequence shown here is derived from an EMBL/GenBank/DDBJ whole genome shotgun (WGS) entry which is preliminary data.</text>
</comment>
<dbReference type="CDD" id="cd01399">
    <property type="entry name" value="GlcN6P_deaminase"/>
    <property type="match status" value="1"/>
</dbReference>
<dbReference type="InterPro" id="IPR004547">
    <property type="entry name" value="Glucosamine6P_isomerase"/>
</dbReference>
<protein>
    <submittedName>
        <fullName evidence="4">Glucosamine-6-phosphate deaminase</fullName>
    </submittedName>
</protein>
<evidence type="ECO:0000256" key="2">
    <source>
        <dbReference type="ARBA" id="ARBA00023277"/>
    </source>
</evidence>
<dbReference type="GO" id="GO:0006046">
    <property type="term" value="P:N-acetylglucosamine catabolic process"/>
    <property type="evidence" value="ECO:0007669"/>
    <property type="project" value="TreeGrafter"/>
</dbReference>
<dbReference type="GO" id="GO:0004342">
    <property type="term" value="F:glucosamine-6-phosphate deaminase activity"/>
    <property type="evidence" value="ECO:0007669"/>
    <property type="project" value="InterPro"/>
</dbReference>
<evidence type="ECO:0000259" key="3">
    <source>
        <dbReference type="Pfam" id="PF01182"/>
    </source>
</evidence>
<dbReference type="Pfam" id="PF01182">
    <property type="entry name" value="Glucosamine_iso"/>
    <property type="match status" value="1"/>
</dbReference>
<dbReference type="GO" id="GO:0042802">
    <property type="term" value="F:identical protein binding"/>
    <property type="evidence" value="ECO:0007669"/>
    <property type="project" value="TreeGrafter"/>
</dbReference>
<dbReference type="RefSeq" id="WP_126991944.1">
    <property type="nucleotide sequence ID" value="NZ_JTFC01000042.1"/>
</dbReference>
<dbReference type="GO" id="GO:0006043">
    <property type="term" value="P:glucosamine catabolic process"/>
    <property type="evidence" value="ECO:0007669"/>
    <property type="project" value="TreeGrafter"/>
</dbReference>
<accession>A0A433RQA1</accession>
<keyword evidence="2" id="KW-0119">Carbohydrate metabolism</keyword>
<organism evidence="4 5">
    <name type="scientific">Candidatus Kurthia intestinigallinarum</name>
    <dbReference type="NCBI Taxonomy" id="1562256"/>
    <lineage>
        <taxon>Bacteria</taxon>
        <taxon>Bacillati</taxon>
        <taxon>Bacillota</taxon>
        <taxon>Bacilli</taxon>
        <taxon>Bacillales</taxon>
        <taxon>Caryophanaceae</taxon>
        <taxon>Kurthia</taxon>
    </lineage>
</organism>
<dbReference type="InterPro" id="IPR006148">
    <property type="entry name" value="Glc/Gal-6P_isomerase"/>
</dbReference>
<dbReference type="OrthoDB" id="9791139at2"/>
<proteinExistence type="predicted"/>
<dbReference type="EMBL" id="JTFC01000042">
    <property type="protein sequence ID" value="RUS52601.1"/>
    <property type="molecule type" value="Genomic_DNA"/>
</dbReference>
<dbReference type="SUPFAM" id="SSF100950">
    <property type="entry name" value="NagB/RpiA/CoA transferase-like"/>
    <property type="match status" value="1"/>
</dbReference>
<dbReference type="GO" id="GO:0005975">
    <property type="term" value="P:carbohydrate metabolic process"/>
    <property type="evidence" value="ECO:0007669"/>
    <property type="project" value="InterPro"/>
</dbReference>
<gene>
    <name evidence="4" type="ORF">QI30_17505</name>
</gene>
<dbReference type="PANTHER" id="PTHR11280:SF5">
    <property type="entry name" value="GLUCOSAMINE-6-PHOSPHATE ISOMERASE"/>
    <property type="match status" value="1"/>
</dbReference>
<dbReference type="AlphaFoldDB" id="A0A433RQA1"/>
<dbReference type="Proteomes" id="UP000288623">
    <property type="component" value="Unassembled WGS sequence"/>
</dbReference>
<dbReference type="PANTHER" id="PTHR11280">
    <property type="entry name" value="GLUCOSAMINE-6-PHOSPHATE ISOMERASE"/>
    <property type="match status" value="1"/>
</dbReference>
<dbReference type="InterPro" id="IPR037171">
    <property type="entry name" value="NagB/RpiA_transferase-like"/>
</dbReference>
<keyword evidence="5" id="KW-1185">Reference proteome</keyword>
<dbReference type="GO" id="GO:0019262">
    <property type="term" value="P:N-acetylneuraminate catabolic process"/>
    <property type="evidence" value="ECO:0007669"/>
    <property type="project" value="TreeGrafter"/>
</dbReference>
<evidence type="ECO:0000313" key="5">
    <source>
        <dbReference type="Proteomes" id="UP000288623"/>
    </source>
</evidence>
<sequence length="229" mass="25351">MRVERIPSKEALYERAVAIIEEVKAQGAHTFGLATGGTMEPLYAKLCDTSIDFSDAVSFNLDEYVGLDPTHEQSYNNYMHHHLFNQKPFKASYLPNGLATDATKEAARYEALLNEQPLDFQLLGIGVNGHIGFNEPGTSFDSVTHVVDLTPSTREVNARYFDSLEEVPHKAFTMGIQSILRANCILLIAIGESKRTALQALINNDYTEQVPATALTKHPNVIVLTDLVK</sequence>